<dbReference type="GO" id="GO:0008324">
    <property type="term" value="F:monoatomic cation transmembrane transporter activity"/>
    <property type="evidence" value="ECO:0007669"/>
    <property type="project" value="InterPro"/>
</dbReference>
<dbReference type="Gene3D" id="3.40.50.720">
    <property type="entry name" value="NAD(P)-binding Rossmann-like Domain"/>
    <property type="match status" value="1"/>
</dbReference>
<dbReference type="InterPro" id="IPR006037">
    <property type="entry name" value="RCK_C"/>
</dbReference>
<proteinExistence type="predicted"/>
<protein>
    <submittedName>
        <fullName evidence="3">Trk system potassium uptake protein TrkA</fullName>
    </submittedName>
</protein>
<reference evidence="3 4" key="1">
    <citation type="submission" date="2020-08" db="EMBL/GenBank/DDBJ databases">
        <title>Genomic Encyclopedia of Type Strains, Phase III (KMG-III): the genomes of soil and plant-associated and newly described type strains.</title>
        <authorList>
            <person name="Whitman W."/>
        </authorList>
    </citation>
    <scope>NUCLEOTIDE SEQUENCE [LARGE SCALE GENOMIC DNA]</scope>
    <source>
        <strain evidence="3 4">CECT 8577</strain>
    </source>
</reference>
<dbReference type="PROSITE" id="PS51202">
    <property type="entry name" value="RCK_C"/>
    <property type="match status" value="1"/>
</dbReference>
<sequence>MARWASRNAPRTSHDVNRVVVIGLGRFGGSLALELIASGFEVLGLDRDPKLVQHFADELTHAAVADTTDPDALVQLGVPDFQRAVVGIGNDMEASILTTSVIADFGIPHIWAKATSKRHRRILERVGAHHVVLPEHDMGERVAHLVTGRMLDYIEFEDDYALVKTTAPDAVLGVPLGQTSIRKRYGVTVVGIKRPGEKFTYATQESAVERHDLLVVAGRRSQVEAFANLTSTPPR</sequence>
<dbReference type="EMBL" id="JACHWU010000001">
    <property type="protein sequence ID" value="MBB3050083.1"/>
    <property type="molecule type" value="Genomic_DNA"/>
</dbReference>
<accession>A0A839RY96</accession>
<dbReference type="InterPro" id="IPR050721">
    <property type="entry name" value="Trk_Ktr_HKT_K-transport"/>
</dbReference>
<dbReference type="Pfam" id="PF02080">
    <property type="entry name" value="TrkA_C"/>
    <property type="match status" value="1"/>
</dbReference>
<gene>
    <name evidence="3" type="ORF">FHS23_001078</name>
</gene>
<dbReference type="InterPro" id="IPR003148">
    <property type="entry name" value="RCK_N"/>
</dbReference>
<comment type="caution">
    <text evidence="3">The sequence shown here is derived from an EMBL/GenBank/DDBJ whole genome shotgun (WGS) entry which is preliminary data.</text>
</comment>
<feature type="domain" description="RCK C-terminal" evidence="2">
    <location>
        <begin position="148"/>
        <end position="232"/>
    </location>
</feature>
<dbReference type="SUPFAM" id="SSF116726">
    <property type="entry name" value="TrkA C-terminal domain-like"/>
    <property type="match status" value="1"/>
</dbReference>
<keyword evidence="4" id="KW-1185">Reference proteome</keyword>
<dbReference type="PROSITE" id="PS51201">
    <property type="entry name" value="RCK_N"/>
    <property type="match status" value="1"/>
</dbReference>
<dbReference type="InterPro" id="IPR036291">
    <property type="entry name" value="NAD(P)-bd_dom_sf"/>
</dbReference>
<evidence type="ECO:0000313" key="4">
    <source>
        <dbReference type="Proteomes" id="UP000550714"/>
    </source>
</evidence>
<dbReference type="GO" id="GO:0006813">
    <property type="term" value="P:potassium ion transport"/>
    <property type="evidence" value="ECO:0007669"/>
    <property type="project" value="InterPro"/>
</dbReference>
<dbReference type="InterPro" id="IPR036721">
    <property type="entry name" value="RCK_C_sf"/>
</dbReference>
<feature type="domain" description="RCK N-terminal" evidence="1">
    <location>
        <begin position="16"/>
        <end position="133"/>
    </location>
</feature>
<evidence type="ECO:0000259" key="2">
    <source>
        <dbReference type="PROSITE" id="PS51202"/>
    </source>
</evidence>
<dbReference type="Proteomes" id="UP000550714">
    <property type="component" value="Unassembled WGS sequence"/>
</dbReference>
<dbReference type="Pfam" id="PF02254">
    <property type="entry name" value="TrkA_N"/>
    <property type="match status" value="1"/>
</dbReference>
<dbReference type="Gene3D" id="3.30.70.1450">
    <property type="entry name" value="Regulator of K+ conductance, C-terminal domain"/>
    <property type="match status" value="1"/>
</dbReference>
<dbReference type="PANTHER" id="PTHR43833">
    <property type="entry name" value="POTASSIUM CHANNEL PROTEIN 2-RELATED-RELATED"/>
    <property type="match status" value="1"/>
</dbReference>
<evidence type="ECO:0000313" key="3">
    <source>
        <dbReference type="EMBL" id="MBB3050083.1"/>
    </source>
</evidence>
<dbReference type="PANTHER" id="PTHR43833:SF7">
    <property type="entry name" value="KTR SYSTEM POTASSIUM UPTAKE PROTEIN C"/>
    <property type="match status" value="1"/>
</dbReference>
<dbReference type="AlphaFoldDB" id="A0A839RY96"/>
<evidence type="ECO:0000259" key="1">
    <source>
        <dbReference type="PROSITE" id="PS51201"/>
    </source>
</evidence>
<name>A0A839RY96_9PSEU</name>
<dbReference type="RefSeq" id="WP_221218956.1">
    <property type="nucleotide sequence ID" value="NZ_JACHWU010000001.1"/>
</dbReference>
<dbReference type="SUPFAM" id="SSF51735">
    <property type="entry name" value="NAD(P)-binding Rossmann-fold domains"/>
    <property type="match status" value="1"/>
</dbReference>
<organism evidence="3 4">
    <name type="scientific">Prauserella isguenensis</name>
    <dbReference type="NCBI Taxonomy" id="1470180"/>
    <lineage>
        <taxon>Bacteria</taxon>
        <taxon>Bacillati</taxon>
        <taxon>Actinomycetota</taxon>
        <taxon>Actinomycetes</taxon>
        <taxon>Pseudonocardiales</taxon>
        <taxon>Pseudonocardiaceae</taxon>
        <taxon>Prauserella</taxon>
    </lineage>
</organism>